<gene>
    <name evidence="1" type="ORF">METZ01_LOCUS475648</name>
</gene>
<accession>A0A383BSB7</accession>
<name>A0A383BSB7_9ZZZZ</name>
<protein>
    <submittedName>
        <fullName evidence="1">Uncharacterized protein</fullName>
    </submittedName>
</protein>
<dbReference type="AlphaFoldDB" id="A0A383BSB7"/>
<feature type="non-terminal residue" evidence="1">
    <location>
        <position position="44"/>
    </location>
</feature>
<dbReference type="EMBL" id="UINC01202814">
    <property type="protein sequence ID" value="SVE22794.1"/>
    <property type="molecule type" value="Genomic_DNA"/>
</dbReference>
<proteinExistence type="predicted"/>
<organism evidence="1">
    <name type="scientific">marine metagenome</name>
    <dbReference type="NCBI Taxonomy" id="408172"/>
    <lineage>
        <taxon>unclassified sequences</taxon>
        <taxon>metagenomes</taxon>
        <taxon>ecological metagenomes</taxon>
    </lineage>
</organism>
<reference evidence="1" key="1">
    <citation type="submission" date="2018-05" db="EMBL/GenBank/DDBJ databases">
        <authorList>
            <person name="Lanie J.A."/>
            <person name="Ng W.-L."/>
            <person name="Kazmierczak K.M."/>
            <person name="Andrzejewski T.M."/>
            <person name="Davidsen T.M."/>
            <person name="Wayne K.J."/>
            <person name="Tettelin H."/>
            <person name="Glass J.I."/>
            <person name="Rusch D."/>
            <person name="Podicherti R."/>
            <person name="Tsui H.-C.T."/>
            <person name="Winkler M.E."/>
        </authorList>
    </citation>
    <scope>NUCLEOTIDE SEQUENCE</scope>
</reference>
<evidence type="ECO:0000313" key="1">
    <source>
        <dbReference type="EMBL" id="SVE22794.1"/>
    </source>
</evidence>
<sequence length="44" mass="5135">MYFINPFKALRPTKENASRVAVTSTDHLTEEGKIDHLKKNPWSY</sequence>